<evidence type="ECO:0000313" key="6">
    <source>
        <dbReference type="Proteomes" id="UP001500979"/>
    </source>
</evidence>
<proteinExistence type="predicted"/>
<dbReference type="EMBL" id="BAAAUX010000043">
    <property type="protein sequence ID" value="GAA2821018.1"/>
    <property type="molecule type" value="Genomic_DNA"/>
</dbReference>
<dbReference type="Pfam" id="PF20013">
    <property type="entry name" value="GAP1-N2"/>
    <property type="match status" value="1"/>
</dbReference>
<accession>A0ABN3VNA2</accession>
<comment type="caution">
    <text evidence="5">The sequence shown here is derived from an EMBL/GenBank/DDBJ whole genome shotgun (WGS) entry which is preliminary data.</text>
</comment>
<keyword evidence="6" id="KW-1185">Reference proteome</keyword>
<dbReference type="InterPro" id="IPR045401">
    <property type="entry name" value="GAP1-M"/>
</dbReference>
<dbReference type="Proteomes" id="UP001500979">
    <property type="component" value="Unassembled WGS sequence"/>
</dbReference>
<reference evidence="5 6" key="1">
    <citation type="journal article" date="2019" name="Int. J. Syst. Evol. Microbiol.">
        <title>The Global Catalogue of Microorganisms (GCM) 10K type strain sequencing project: providing services to taxonomists for standard genome sequencing and annotation.</title>
        <authorList>
            <consortium name="The Broad Institute Genomics Platform"/>
            <consortium name="The Broad Institute Genome Sequencing Center for Infectious Disease"/>
            <person name="Wu L."/>
            <person name="Ma J."/>
        </authorList>
    </citation>
    <scope>NUCLEOTIDE SEQUENCE [LARGE SCALE GENOMIC DNA]</scope>
    <source>
        <strain evidence="5 6">JCM 9383</strain>
    </source>
</reference>
<feature type="domain" description="GTPase-associated protein 1 middle" evidence="3">
    <location>
        <begin position="143"/>
        <end position="245"/>
    </location>
</feature>
<dbReference type="InterPro" id="IPR049532">
    <property type="entry name" value="GAP1-like_C"/>
</dbReference>
<protein>
    <submittedName>
        <fullName evidence="5">Uncharacterized protein</fullName>
    </submittedName>
</protein>
<evidence type="ECO:0000313" key="5">
    <source>
        <dbReference type="EMBL" id="GAA2821018.1"/>
    </source>
</evidence>
<evidence type="ECO:0000256" key="1">
    <source>
        <dbReference type="SAM" id="MobiDB-lite"/>
    </source>
</evidence>
<name>A0ABN3VNA2_9PSEU</name>
<feature type="region of interest" description="Disordered" evidence="1">
    <location>
        <begin position="1"/>
        <end position="31"/>
    </location>
</feature>
<dbReference type="RefSeq" id="WP_344686250.1">
    <property type="nucleotide sequence ID" value="NZ_BAAAUX010000043.1"/>
</dbReference>
<feature type="domain" description="GTPase-associated protein 1-like C-terminal" evidence="4">
    <location>
        <begin position="265"/>
        <end position="753"/>
    </location>
</feature>
<dbReference type="Pfam" id="PF20052">
    <property type="entry name" value="GAP1-C"/>
    <property type="match status" value="1"/>
</dbReference>
<sequence>MSGRGFESLCYTDRGPGDREGAELRASSAGATGEMRALVERAAVYEAPVGWQWDANPADRPPSLAHAVDGVYVTARGVHVASGEWEGSRFTHAVATIDPQRYGPIRPAQLWDAPWWSDEPPEGECEQVPAEPEPGPWAVDLLREWVLGLPDAEQRLTALLSALDRVHDRGGRRVVFVGPDPGEVVRWIAVATLLMPQERALRIGFRVYATDPQHSDHQVLALHPDWADRFAEAGRGDDFAVFNLVTGSWSAVEPTESAVHWVPRFLRADPYDVVDAVELAHRFARDRGSDRARAADRIVAGALVFGEPVDSHAEELTDWLADAPSSTSADTVERVARAVVQAGPDVAVLRKLAITVHDGHHELAGRVRYALLWAEVDEIARGVAVERDPLPERPWTPEEREKATDLVEAAAAGADPERLDALLRLAARHGLEPRPARFSEAAAGFAAWWADNPGAVDPGRWSCAPPLIGLLRERLASRSENEAAIREHWWPLFVSSISDPFARFDAAVAGAAVEHGGRSREDAIEAMLVPLGEPDRPGVGDAVWDALFAHTGPTLDEMLRIFSGMPTATVSETLAQKALSVLGKAQVSARYLDLLRLLVEHIRAESLLALWKEDGTLRRWLTSLQRGKESESPPELKDVSKPVLAARGPGIAAALLDAGTAKAVAAVVKGGEVLQQVLVRELKAVWTDDPSAERRDAAVALAFLTGWSDDVSQTMRSEFDKALEEWAGGHGQVEYRNVSRLLRAVDADGAAGWHEWLRELAKKKPKKHPLARRLFERLRDR</sequence>
<evidence type="ECO:0000259" key="3">
    <source>
        <dbReference type="Pfam" id="PF20014"/>
    </source>
</evidence>
<feature type="domain" description="GTPase-associated protein 1 N-terminal" evidence="2">
    <location>
        <begin position="6"/>
        <end position="129"/>
    </location>
</feature>
<evidence type="ECO:0000259" key="2">
    <source>
        <dbReference type="Pfam" id="PF20013"/>
    </source>
</evidence>
<evidence type="ECO:0000259" key="4">
    <source>
        <dbReference type="Pfam" id="PF20052"/>
    </source>
</evidence>
<organism evidence="5 6">
    <name type="scientific">Saccharopolyspora taberi</name>
    <dbReference type="NCBI Taxonomy" id="60895"/>
    <lineage>
        <taxon>Bacteria</taxon>
        <taxon>Bacillati</taxon>
        <taxon>Actinomycetota</taxon>
        <taxon>Actinomycetes</taxon>
        <taxon>Pseudonocardiales</taxon>
        <taxon>Pseudonocardiaceae</taxon>
        <taxon>Saccharopolyspora</taxon>
    </lineage>
</organism>
<dbReference type="Pfam" id="PF20014">
    <property type="entry name" value="GAP1-M"/>
    <property type="match status" value="1"/>
</dbReference>
<gene>
    <name evidence="5" type="ORF">GCM10010470_65370</name>
</gene>
<dbReference type="InterPro" id="IPR045402">
    <property type="entry name" value="GAP1-N2"/>
</dbReference>